<comment type="subcellular location">
    <subcellularLocation>
        <location evidence="1 9">Cell inner membrane</location>
        <topology evidence="1 9">Multi-pass membrane protein</topology>
    </subcellularLocation>
</comment>
<evidence type="ECO:0000259" key="10">
    <source>
        <dbReference type="Pfam" id="PF04290"/>
    </source>
</evidence>
<keyword evidence="12" id="KW-1185">Reference proteome</keyword>
<evidence type="ECO:0000256" key="6">
    <source>
        <dbReference type="ARBA" id="ARBA00022989"/>
    </source>
</evidence>
<evidence type="ECO:0000313" key="12">
    <source>
        <dbReference type="Proteomes" id="UP000019486"/>
    </source>
</evidence>
<feature type="transmembrane region" description="Helical" evidence="9">
    <location>
        <begin position="34"/>
        <end position="55"/>
    </location>
</feature>
<dbReference type="InterPro" id="IPR055348">
    <property type="entry name" value="DctQ"/>
</dbReference>
<feature type="transmembrane region" description="Helical" evidence="9">
    <location>
        <begin position="70"/>
        <end position="88"/>
    </location>
</feature>
<dbReference type="AlphaFoldDB" id="W9GXJ6"/>
<protein>
    <recommendedName>
        <fullName evidence="9">TRAP transporter small permease protein</fullName>
    </recommendedName>
</protein>
<evidence type="ECO:0000256" key="4">
    <source>
        <dbReference type="ARBA" id="ARBA00022519"/>
    </source>
</evidence>
<dbReference type="PANTHER" id="PTHR35011:SF2">
    <property type="entry name" value="2,3-DIKETO-L-GULONATE TRAP TRANSPORTER SMALL PERMEASE PROTEIN YIAM"/>
    <property type="match status" value="1"/>
</dbReference>
<name>W9GXJ6_9PROT</name>
<sequence length="190" mass="20425">MIGRTDTLSDGCGARAPSPRRARADRFAIGLERVLDALVGAMILVMAVTVCWQVVGRYVFDSAPGWSEELSRYLMIWVTMIGCAGVLRRGGHMSVTALLDRLPPAAASVLLWVRDICLVATLALLTWYGAQLSTMMGAQQTATLGISKGWIYAAIPVGATLTAFMLVLARIAGAPFRATEEGTEDVLHKE</sequence>
<comment type="function">
    <text evidence="9">Part of the tripartite ATP-independent periplasmic (TRAP) transport system.</text>
</comment>
<keyword evidence="3" id="KW-1003">Cell membrane</keyword>
<dbReference type="STRING" id="1385369.N825_12425"/>
<reference evidence="11 12" key="1">
    <citation type="submission" date="2013-08" db="EMBL/GenBank/DDBJ databases">
        <title>The genome sequence of Skermanella stibiiresistens.</title>
        <authorList>
            <person name="Zhu W."/>
            <person name="Wang G."/>
        </authorList>
    </citation>
    <scope>NUCLEOTIDE SEQUENCE [LARGE SCALE GENOMIC DNA]</scope>
    <source>
        <strain evidence="11 12">SB22</strain>
    </source>
</reference>
<feature type="transmembrane region" description="Helical" evidence="9">
    <location>
        <begin position="150"/>
        <end position="169"/>
    </location>
</feature>
<dbReference type="Pfam" id="PF04290">
    <property type="entry name" value="DctQ"/>
    <property type="match status" value="1"/>
</dbReference>
<dbReference type="InterPro" id="IPR007387">
    <property type="entry name" value="TRAP_DctQ"/>
</dbReference>
<evidence type="ECO:0000256" key="8">
    <source>
        <dbReference type="ARBA" id="ARBA00038436"/>
    </source>
</evidence>
<comment type="caution">
    <text evidence="11">The sequence shown here is derived from an EMBL/GenBank/DDBJ whole genome shotgun (WGS) entry which is preliminary data.</text>
</comment>
<keyword evidence="6 9" id="KW-1133">Transmembrane helix</keyword>
<dbReference type="PANTHER" id="PTHR35011">
    <property type="entry name" value="2,3-DIKETO-L-GULONATE TRAP TRANSPORTER SMALL PERMEASE PROTEIN YIAM"/>
    <property type="match status" value="1"/>
</dbReference>
<keyword evidence="4 9" id="KW-0997">Cell inner membrane</keyword>
<evidence type="ECO:0000256" key="1">
    <source>
        <dbReference type="ARBA" id="ARBA00004429"/>
    </source>
</evidence>
<evidence type="ECO:0000256" key="2">
    <source>
        <dbReference type="ARBA" id="ARBA00022448"/>
    </source>
</evidence>
<accession>W9GXJ6</accession>
<feature type="transmembrane region" description="Helical" evidence="9">
    <location>
        <begin position="109"/>
        <end position="130"/>
    </location>
</feature>
<comment type="subunit">
    <text evidence="9">The complex comprises the extracytoplasmic solute receptor protein and the two transmembrane proteins.</text>
</comment>
<proteinExistence type="inferred from homology"/>
<dbReference type="GO" id="GO:0005886">
    <property type="term" value="C:plasma membrane"/>
    <property type="evidence" value="ECO:0007669"/>
    <property type="project" value="UniProtKB-SubCell"/>
</dbReference>
<comment type="similarity">
    <text evidence="8 9">Belongs to the TRAP transporter small permease family.</text>
</comment>
<evidence type="ECO:0000256" key="3">
    <source>
        <dbReference type="ARBA" id="ARBA00022475"/>
    </source>
</evidence>
<dbReference type="GO" id="GO:0015740">
    <property type="term" value="P:C4-dicarboxylate transport"/>
    <property type="evidence" value="ECO:0007669"/>
    <property type="project" value="TreeGrafter"/>
</dbReference>
<gene>
    <name evidence="11" type="ORF">N825_12425</name>
</gene>
<feature type="domain" description="Tripartite ATP-independent periplasmic transporters DctQ component" evidence="10">
    <location>
        <begin position="46"/>
        <end position="167"/>
    </location>
</feature>
<organism evidence="11 12">
    <name type="scientific">Skermanella stibiiresistens SB22</name>
    <dbReference type="NCBI Taxonomy" id="1385369"/>
    <lineage>
        <taxon>Bacteria</taxon>
        <taxon>Pseudomonadati</taxon>
        <taxon>Pseudomonadota</taxon>
        <taxon>Alphaproteobacteria</taxon>
        <taxon>Rhodospirillales</taxon>
        <taxon>Azospirillaceae</taxon>
        <taxon>Skermanella</taxon>
    </lineage>
</organism>
<evidence type="ECO:0000256" key="7">
    <source>
        <dbReference type="ARBA" id="ARBA00023136"/>
    </source>
</evidence>
<keyword evidence="7 9" id="KW-0472">Membrane</keyword>
<evidence type="ECO:0000256" key="9">
    <source>
        <dbReference type="RuleBase" id="RU369079"/>
    </source>
</evidence>
<dbReference type="RefSeq" id="WP_051512723.1">
    <property type="nucleotide sequence ID" value="NZ_AVFL01000017.1"/>
</dbReference>
<dbReference type="EMBL" id="AVFL01000017">
    <property type="protein sequence ID" value="EWY38610.1"/>
    <property type="molecule type" value="Genomic_DNA"/>
</dbReference>
<dbReference type="OrthoDB" id="7843639at2"/>
<keyword evidence="2 9" id="KW-0813">Transport</keyword>
<evidence type="ECO:0000256" key="5">
    <source>
        <dbReference type="ARBA" id="ARBA00022692"/>
    </source>
</evidence>
<dbReference type="GO" id="GO:0022857">
    <property type="term" value="F:transmembrane transporter activity"/>
    <property type="evidence" value="ECO:0007669"/>
    <property type="project" value="UniProtKB-UniRule"/>
</dbReference>
<dbReference type="Proteomes" id="UP000019486">
    <property type="component" value="Unassembled WGS sequence"/>
</dbReference>
<keyword evidence="5 9" id="KW-0812">Transmembrane</keyword>
<evidence type="ECO:0000313" key="11">
    <source>
        <dbReference type="EMBL" id="EWY38610.1"/>
    </source>
</evidence>